<dbReference type="GO" id="GO:0016020">
    <property type="term" value="C:membrane"/>
    <property type="evidence" value="ECO:0007669"/>
    <property type="project" value="TreeGrafter"/>
</dbReference>
<dbReference type="InterPro" id="IPR042099">
    <property type="entry name" value="ANL_N_sf"/>
</dbReference>
<dbReference type="Proteomes" id="UP000199301">
    <property type="component" value="Unassembled WGS sequence"/>
</dbReference>
<dbReference type="Pfam" id="PF23562">
    <property type="entry name" value="AMP-binding_C_3"/>
    <property type="match status" value="1"/>
</dbReference>
<dbReference type="EMBL" id="FNKO01000001">
    <property type="protein sequence ID" value="SDQ06932.1"/>
    <property type="molecule type" value="Genomic_DNA"/>
</dbReference>
<evidence type="ECO:0000256" key="5">
    <source>
        <dbReference type="ARBA" id="ARBA00024484"/>
    </source>
</evidence>
<dbReference type="InterPro" id="IPR020845">
    <property type="entry name" value="AMP-binding_CS"/>
</dbReference>
<name>A0A1H0XVL3_9ACTN</name>
<dbReference type="OrthoDB" id="9803968at2"/>
<evidence type="ECO:0000256" key="2">
    <source>
        <dbReference type="ARBA" id="ARBA00022598"/>
    </source>
</evidence>
<comment type="catalytic activity">
    <reaction evidence="5">
        <text>a long-chain fatty acid + ATP + CoA = a long-chain fatty acyl-CoA + AMP + diphosphate</text>
        <dbReference type="Rhea" id="RHEA:15421"/>
        <dbReference type="ChEBI" id="CHEBI:30616"/>
        <dbReference type="ChEBI" id="CHEBI:33019"/>
        <dbReference type="ChEBI" id="CHEBI:57287"/>
        <dbReference type="ChEBI" id="CHEBI:57560"/>
        <dbReference type="ChEBI" id="CHEBI:83139"/>
        <dbReference type="ChEBI" id="CHEBI:456215"/>
        <dbReference type="EC" id="6.2.1.3"/>
    </reaction>
    <physiologicalReaction direction="left-to-right" evidence="5">
        <dbReference type="Rhea" id="RHEA:15422"/>
    </physiologicalReaction>
</comment>
<dbReference type="STRING" id="995062.SAMN04489718_0044"/>
<dbReference type="Pfam" id="PF00501">
    <property type="entry name" value="AMP-binding"/>
    <property type="match status" value="1"/>
</dbReference>
<evidence type="ECO:0000256" key="3">
    <source>
        <dbReference type="ARBA" id="ARBA00022832"/>
    </source>
</evidence>
<keyword evidence="2" id="KW-0436">Ligase</keyword>
<evidence type="ECO:0000259" key="7">
    <source>
        <dbReference type="Pfam" id="PF00501"/>
    </source>
</evidence>
<dbReference type="SUPFAM" id="SSF56801">
    <property type="entry name" value="Acetyl-CoA synthetase-like"/>
    <property type="match status" value="1"/>
</dbReference>
<dbReference type="Gene3D" id="3.40.50.12780">
    <property type="entry name" value="N-terminal domain of ligase-like"/>
    <property type="match status" value="1"/>
</dbReference>
<evidence type="ECO:0000256" key="4">
    <source>
        <dbReference type="ARBA" id="ARBA00023098"/>
    </source>
</evidence>
<keyword evidence="9" id="KW-1185">Reference proteome</keyword>
<gene>
    <name evidence="8" type="ORF">SAMN04489718_0044</name>
</gene>
<accession>A0A1H0XVL3</accession>
<dbReference type="AlphaFoldDB" id="A0A1H0XVL3"/>
<proteinExistence type="inferred from homology"/>
<organism evidence="8 9">
    <name type="scientific">Actinopolyspora saharensis</name>
    <dbReference type="NCBI Taxonomy" id="995062"/>
    <lineage>
        <taxon>Bacteria</taxon>
        <taxon>Bacillati</taxon>
        <taxon>Actinomycetota</taxon>
        <taxon>Actinomycetes</taxon>
        <taxon>Actinopolysporales</taxon>
        <taxon>Actinopolysporaceae</taxon>
        <taxon>Actinopolyspora</taxon>
    </lineage>
</organism>
<dbReference type="PANTHER" id="PTHR43272">
    <property type="entry name" value="LONG-CHAIN-FATTY-ACID--COA LIGASE"/>
    <property type="match status" value="1"/>
</dbReference>
<dbReference type="InterPro" id="IPR045851">
    <property type="entry name" value="AMP-bd_C_sf"/>
</dbReference>
<dbReference type="GO" id="GO:0004467">
    <property type="term" value="F:long-chain fatty acid-CoA ligase activity"/>
    <property type="evidence" value="ECO:0007669"/>
    <property type="project" value="UniProtKB-EC"/>
</dbReference>
<comment type="similarity">
    <text evidence="1">Belongs to the ATP-dependent AMP-binding enzyme family.</text>
</comment>
<evidence type="ECO:0000313" key="8">
    <source>
        <dbReference type="EMBL" id="SDQ06932.1"/>
    </source>
</evidence>
<dbReference type="PROSITE" id="PS00455">
    <property type="entry name" value="AMP_BINDING"/>
    <property type="match status" value="1"/>
</dbReference>
<keyword evidence="3" id="KW-0276">Fatty acid metabolism</keyword>
<dbReference type="InterPro" id="IPR000873">
    <property type="entry name" value="AMP-dep_synth/lig_dom"/>
</dbReference>
<dbReference type="PANTHER" id="PTHR43272:SF32">
    <property type="entry name" value="AMP-DEPENDENT SYNTHETASE_LIGASE DOMAIN-CONTAINING PROTEIN"/>
    <property type="match status" value="1"/>
</dbReference>
<evidence type="ECO:0000256" key="6">
    <source>
        <dbReference type="ARBA" id="ARBA00032875"/>
    </source>
</evidence>
<evidence type="ECO:0000313" key="9">
    <source>
        <dbReference type="Proteomes" id="UP000199301"/>
    </source>
</evidence>
<dbReference type="CDD" id="cd05907">
    <property type="entry name" value="VL_LC_FACS_like"/>
    <property type="match status" value="1"/>
</dbReference>
<feature type="domain" description="AMP-dependent synthetase/ligase" evidence="7">
    <location>
        <begin position="24"/>
        <end position="431"/>
    </location>
</feature>
<evidence type="ECO:0000256" key="1">
    <source>
        <dbReference type="ARBA" id="ARBA00006432"/>
    </source>
</evidence>
<dbReference type="RefSeq" id="WP_092520129.1">
    <property type="nucleotide sequence ID" value="NZ_FNKO01000001.1"/>
</dbReference>
<sequence>MREFSAPATVTVAAEENLTDMVWANAERFGDTVGFRRRVDGTWVDVTTAEFAAQVLAVSKGLIAAGLQQGDRVGLMSRTRYEWNLFDFAIWSAGCITVPIYETSSAEQAEWILSDSEASAIVIETPQHRSELDTVLDDLPALRHVWQIDGPVSGEGTTAVAELTSLGSEVADERVHERRRAIGADDTATLIYTSGTTGRPKGCVLTHRNLLAEVRGDLNAFPQLMQPGNSMLMFLPMAHVLARVITISCVYARLTLGHTGDVKNLVADLGSFRPTFVLAVPRVFEKVYNTAKQKAHGEGKGRIFDVAEETAVAYSRALSGSGKPSAVLRAKHFVFDKLVYSKLRASLGGRCIAAVSGGAPLGERLTHFFFGMGVPILEGYGLTETAAAAAVNVRDNYKIGTVGRPLAGTSIRIAEDGEVLVKGDVVFHRYWNNEAATEQSLEDGWFHTGDLGSLDEDGFLRITGRKKEIIVTAGGKNVAPAVLEDHMRAHPLISQCMVVGDQKPFIGVLVTLDPEFLPSWLEARGRPKDTSPSELANDPEMCAEVQKAVDEANQAVSKAEQIKQFRILPQDFAEDRGEMTPSLKVKRNKVAENYASEIEAIYSS</sequence>
<protein>
    <recommendedName>
        <fullName evidence="6">Acyl-CoA synthetase</fullName>
    </recommendedName>
</protein>
<reference evidence="9" key="1">
    <citation type="submission" date="2016-10" db="EMBL/GenBank/DDBJ databases">
        <authorList>
            <person name="Varghese N."/>
            <person name="Submissions S."/>
        </authorList>
    </citation>
    <scope>NUCLEOTIDE SEQUENCE [LARGE SCALE GENOMIC DNA]</scope>
    <source>
        <strain evidence="9">DSM 45459</strain>
    </source>
</reference>
<dbReference type="Gene3D" id="3.30.300.30">
    <property type="match status" value="1"/>
</dbReference>
<keyword evidence="4" id="KW-0443">Lipid metabolism</keyword>